<evidence type="ECO:0000313" key="6">
    <source>
        <dbReference type="Proteomes" id="UP001597521"/>
    </source>
</evidence>
<comment type="caution">
    <text evidence="4">The sequence shown here is derived from an EMBL/GenBank/DDBJ whole genome shotgun (WGS) entry which is preliminary data.</text>
</comment>
<reference evidence="4" key="3">
    <citation type="submission" date="2024-09" db="EMBL/GenBank/DDBJ databases">
        <authorList>
            <person name="Sun Q."/>
            <person name="Mori K."/>
        </authorList>
    </citation>
    <scope>NUCLEOTIDE SEQUENCE</scope>
    <source>
        <strain evidence="4">CCM 7427</strain>
    </source>
</reference>
<keyword evidence="6" id="KW-1185">Reference proteome</keyword>
<evidence type="ECO:0000313" key="5">
    <source>
        <dbReference type="EMBL" id="MFD2648788.1"/>
    </source>
</evidence>
<proteinExistence type="predicted"/>
<dbReference type="Proteomes" id="UP001597521">
    <property type="component" value="Unassembled WGS sequence"/>
</dbReference>
<dbReference type="Pfam" id="PF02371">
    <property type="entry name" value="Transposase_20"/>
    <property type="match status" value="1"/>
</dbReference>
<reference evidence="6" key="2">
    <citation type="journal article" date="2019" name="Int. J. Syst. Evol. Microbiol.">
        <title>The Global Catalogue of Microorganisms (GCM) 10K type strain sequencing project: providing services to taxonomists for standard genome sequencing and annotation.</title>
        <authorList>
            <consortium name="The Broad Institute Genomics Platform"/>
            <consortium name="The Broad Institute Genome Sequencing Center for Infectious Disease"/>
            <person name="Wu L."/>
            <person name="Ma J."/>
        </authorList>
    </citation>
    <scope>NUCLEOTIDE SEQUENCE [LARGE SCALE GENOMIC DNA]</scope>
    <source>
        <strain evidence="6">CCM 7427</strain>
    </source>
</reference>
<dbReference type="PANTHER" id="PTHR33055">
    <property type="entry name" value="TRANSPOSASE FOR INSERTION SEQUENCE ELEMENT IS1111A"/>
    <property type="match status" value="1"/>
</dbReference>
<name>A0ABW5QM09_9HYPH</name>
<dbReference type="InterPro" id="IPR047650">
    <property type="entry name" value="Transpos_IS110"/>
</dbReference>
<feature type="domain" description="Transposase IS110-like N-terminal" evidence="1">
    <location>
        <begin position="14"/>
        <end position="170"/>
    </location>
</feature>
<dbReference type="InterPro" id="IPR003346">
    <property type="entry name" value="Transposase_20"/>
</dbReference>
<sequence>MTNKQTTPADAVLVAIDVAKARNEVLIEIPGRQRRRKLTIRNAREDHDRLIALLLDTGKTVICGFEATGNYHRPIAWRLIQAGFEVRLVSSMAAARTREALHNSWDKNDPKDAQVILHMLRIGATQHYHDPLLAGINDVQELSKTHEAISRSKTEILHRIQSHYLPLYFPEAERFRQSSRSDWFFAFLEVFPTPASITVMDEAAFIEAAWHVVGRKVSKARLLADIYQTARTSIGLPIPLNAPAITMFRMVLAEARSLIRQRDTIEKMADTMLAHSPDYQQLRKIPGIGPINALSIIAEAGDISRFGHHRQFLKFCGLDLSTHQSGVFRGRTKLSKYGNARLRRTLWLAAQVAIRQKENSFRDKFERYIARDRDNPDLRRKALTAITAKMARVVHAVIKSGADYRPFFEGTVPGGRTPLCGAIRAQSATL</sequence>
<dbReference type="InterPro" id="IPR002525">
    <property type="entry name" value="Transp_IS110-like_N"/>
</dbReference>
<feature type="domain" description="Transposase IS116/IS110/IS902 C-terminal" evidence="2">
    <location>
        <begin position="280"/>
        <end position="364"/>
    </location>
</feature>
<dbReference type="PANTHER" id="PTHR33055:SF17">
    <property type="entry name" value="THIRD ORF IN TRANSPOSON ISC1491"/>
    <property type="match status" value="1"/>
</dbReference>
<gene>
    <name evidence="3" type="ORF">ACFSX5_08375</name>
    <name evidence="4" type="ORF">ACFSX5_13355</name>
    <name evidence="5" type="ORF">ACFSX5_13425</name>
</gene>
<dbReference type="EMBL" id="JBHUNP010000001">
    <property type="protein sequence ID" value="MFD2647803.1"/>
    <property type="molecule type" value="Genomic_DNA"/>
</dbReference>
<dbReference type="EMBL" id="JBHUNP010000001">
    <property type="protein sequence ID" value="MFD2648788.1"/>
    <property type="molecule type" value="Genomic_DNA"/>
</dbReference>
<evidence type="ECO:0000259" key="1">
    <source>
        <dbReference type="Pfam" id="PF01548"/>
    </source>
</evidence>
<dbReference type="EMBL" id="JBHUNP010000001">
    <property type="protein sequence ID" value="MFD2648779.1"/>
    <property type="molecule type" value="Genomic_DNA"/>
</dbReference>
<dbReference type="NCBIfam" id="NF033542">
    <property type="entry name" value="transpos_IS110"/>
    <property type="match status" value="1"/>
</dbReference>
<accession>A0ABW5QM09</accession>
<dbReference type="RefSeq" id="WP_386832819.1">
    <property type="nucleotide sequence ID" value="NZ_JBHUNP010000001.1"/>
</dbReference>
<dbReference type="Pfam" id="PF01548">
    <property type="entry name" value="DEDD_Tnp_IS110"/>
    <property type="match status" value="1"/>
</dbReference>
<evidence type="ECO:0000313" key="3">
    <source>
        <dbReference type="EMBL" id="MFD2647803.1"/>
    </source>
</evidence>
<evidence type="ECO:0000259" key="2">
    <source>
        <dbReference type="Pfam" id="PF02371"/>
    </source>
</evidence>
<evidence type="ECO:0000313" key="4">
    <source>
        <dbReference type="EMBL" id="MFD2648779.1"/>
    </source>
</evidence>
<protein>
    <submittedName>
        <fullName evidence="4">IS110 family transposase</fullName>
    </submittedName>
</protein>
<organism evidence="4 6">
    <name type="scientific">Devosia albogilva</name>
    <dbReference type="NCBI Taxonomy" id="429726"/>
    <lineage>
        <taxon>Bacteria</taxon>
        <taxon>Pseudomonadati</taxon>
        <taxon>Pseudomonadota</taxon>
        <taxon>Alphaproteobacteria</taxon>
        <taxon>Hyphomicrobiales</taxon>
        <taxon>Devosiaceae</taxon>
        <taxon>Devosia</taxon>
    </lineage>
</organism>
<reference evidence="4" key="1">
    <citation type="journal article" date="2014" name="Int. J. Syst. Evol. Microbiol.">
        <title>Complete genome of a new Firmicutes species belonging to the dominant human colonic microbiota ('Ruminococcus bicirculans') reveals two chromosomes and a selective capacity to utilize plant glucans.</title>
        <authorList>
            <consortium name="NISC Comparative Sequencing Program"/>
            <person name="Wegmann U."/>
            <person name="Louis P."/>
            <person name="Goesmann A."/>
            <person name="Henrissat B."/>
            <person name="Duncan S.H."/>
            <person name="Flint H.J."/>
        </authorList>
    </citation>
    <scope>NUCLEOTIDE SEQUENCE</scope>
    <source>
        <strain evidence="4">CCM 7427</strain>
    </source>
</reference>